<evidence type="ECO:0000313" key="2">
    <source>
        <dbReference type="Proteomes" id="UP000535457"/>
    </source>
</evidence>
<accession>A0A7K4P968</accession>
<evidence type="ECO:0000313" key="1">
    <source>
        <dbReference type="EMBL" id="NWK14278.1"/>
    </source>
</evidence>
<dbReference type="AlphaFoldDB" id="A0A7K4P968"/>
<protein>
    <submittedName>
        <fullName evidence="1">Uncharacterized protein</fullName>
    </submittedName>
</protein>
<gene>
    <name evidence="1" type="ORF">HX853_06565</name>
</gene>
<feature type="non-terminal residue" evidence="1">
    <location>
        <position position="128"/>
    </location>
</feature>
<comment type="caution">
    <text evidence="1">The sequence shown here is derived from an EMBL/GenBank/DDBJ whole genome shotgun (WGS) entry which is preliminary data.</text>
</comment>
<reference evidence="1 2" key="1">
    <citation type="journal article" date="2019" name="Environ. Microbiol.">
        <title>Genomics insights into ecotype formation of ammonia-oxidizing archaea in the deep ocean.</title>
        <authorList>
            <person name="Wang Y."/>
            <person name="Huang J.M."/>
            <person name="Cui G.J."/>
            <person name="Nunoura T."/>
            <person name="Takaki Y."/>
            <person name="Li W.L."/>
            <person name="Li J."/>
            <person name="Gao Z.M."/>
            <person name="Takai K."/>
            <person name="Zhang A.Q."/>
            <person name="Stepanauskas R."/>
        </authorList>
    </citation>
    <scope>NUCLEOTIDE SEQUENCE [LARGE SCALE GENOMIC DNA]</scope>
    <source>
        <strain evidence="1 2">L19a</strain>
    </source>
</reference>
<sequence>MDNVITAISSIIDFDLTGSTANSGLMTITLPYKEANIQEGTNESQLTMLHYENGAWITEDDCTIDEAANEITCIVTSLSPFAVGGKTSGGGGGCINCSQPYLDGDILVSVSSSDPIIINSNDITNIIA</sequence>
<dbReference type="EMBL" id="JACATG010000011">
    <property type="protein sequence ID" value="NWK14278.1"/>
    <property type="molecule type" value="Genomic_DNA"/>
</dbReference>
<name>A0A7K4P968_9ARCH</name>
<organism evidence="1 2">
    <name type="scientific">Marine Group I thaumarchaeote</name>
    <dbReference type="NCBI Taxonomy" id="2511932"/>
    <lineage>
        <taxon>Archaea</taxon>
        <taxon>Nitrososphaerota</taxon>
        <taxon>Marine Group I</taxon>
    </lineage>
</organism>
<dbReference type="Proteomes" id="UP000535457">
    <property type="component" value="Unassembled WGS sequence"/>
</dbReference>
<proteinExistence type="predicted"/>